<dbReference type="RefSeq" id="WP_011585011.1">
    <property type="nucleotide sequence ID" value="NC_008255.1"/>
</dbReference>
<sequence length="189" mass="22233">MQKNRLRDFDIEISHVKEHTPHKFEFQLNDSFFTLFEDSLIQKGSVTVDVEFEKTPLLIRMNFILNGVVELVCDRSLDTFEQPISSENVLLFKYSEEEGEITEEIIGIKRETIKINIAQYIYEFINLEVPIKKLHPRFQEEEVDNDTSETLLIYSTETENEEKSESPTEDLIDPRWLALKSLKDKSKLN</sequence>
<dbReference type="OrthoDB" id="1524821at2"/>
<reference evidence="1 2" key="1">
    <citation type="journal article" date="2007" name="Appl. Environ. Microbiol.">
        <title>Genome sequence of the cellulolytic gliding bacterium Cytophaga hutchinsonii.</title>
        <authorList>
            <person name="Xie G."/>
            <person name="Bruce D.C."/>
            <person name="Challacombe J.F."/>
            <person name="Chertkov O."/>
            <person name="Detter J.C."/>
            <person name="Gilna P."/>
            <person name="Han C.S."/>
            <person name="Lucas S."/>
            <person name="Misra M."/>
            <person name="Myers G.L."/>
            <person name="Richardson P."/>
            <person name="Tapia R."/>
            <person name="Thayer N."/>
            <person name="Thompson L.S."/>
            <person name="Brettin T.S."/>
            <person name="Henrissat B."/>
            <person name="Wilson D.B."/>
            <person name="McBride M.J."/>
        </authorList>
    </citation>
    <scope>NUCLEOTIDE SEQUENCE [LARGE SCALE GENOMIC DNA]</scope>
    <source>
        <strain evidence="2">ATCC 33406 / DSM 1761 / CIP 103989 / NBRC 15051 / NCIMB 9469 / D465</strain>
    </source>
</reference>
<protein>
    <recommendedName>
        <fullName evidence="3">DUF177 domain-containing protein</fullName>
    </recommendedName>
</protein>
<evidence type="ECO:0008006" key="3">
    <source>
        <dbReference type="Google" id="ProtNLM"/>
    </source>
</evidence>
<dbReference type="AlphaFoldDB" id="A0A6N4SRH3"/>
<proteinExistence type="predicted"/>
<evidence type="ECO:0000313" key="2">
    <source>
        <dbReference type="Proteomes" id="UP000001822"/>
    </source>
</evidence>
<dbReference type="KEGG" id="chu:CHU_1626"/>
<dbReference type="InterPro" id="IPR003772">
    <property type="entry name" value="YceD"/>
</dbReference>
<name>A0A6N4SRH3_CYTH3</name>
<gene>
    <name evidence="1" type="ordered locus">CHU_1626</name>
</gene>
<accession>A0A6N4SRH3</accession>
<dbReference type="Pfam" id="PF02620">
    <property type="entry name" value="YceD"/>
    <property type="match status" value="1"/>
</dbReference>
<dbReference type="EMBL" id="CP000383">
    <property type="protein sequence ID" value="ABG58895.1"/>
    <property type="molecule type" value="Genomic_DNA"/>
</dbReference>
<organism evidence="1 2">
    <name type="scientific">Cytophaga hutchinsonii (strain ATCC 33406 / DSM 1761 / CIP 103989 / NBRC 15051 / NCIMB 9469 / D465)</name>
    <dbReference type="NCBI Taxonomy" id="269798"/>
    <lineage>
        <taxon>Bacteria</taxon>
        <taxon>Pseudomonadati</taxon>
        <taxon>Bacteroidota</taxon>
        <taxon>Cytophagia</taxon>
        <taxon>Cytophagales</taxon>
        <taxon>Cytophagaceae</taxon>
        <taxon>Cytophaga</taxon>
    </lineage>
</organism>
<keyword evidence="2" id="KW-1185">Reference proteome</keyword>
<dbReference type="Proteomes" id="UP000001822">
    <property type="component" value="Chromosome"/>
</dbReference>
<evidence type="ECO:0000313" key="1">
    <source>
        <dbReference type="EMBL" id="ABG58895.1"/>
    </source>
</evidence>